<dbReference type="Gene3D" id="3.30.470.30">
    <property type="entry name" value="DNA ligase/mRNA capping enzyme"/>
    <property type="match status" value="1"/>
</dbReference>
<dbReference type="Gene3D" id="2.20.140.10">
    <property type="entry name" value="WGR domain"/>
    <property type="match status" value="1"/>
</dbReference>
<dbReference type="Pfam" id="PF01068">
    <property type="entry name" value="DNA_ligase_A_M"/>
    <property type="match status" value="1"/>
</dbReference>
<dbReference type="PANTHER" id="PTHR47810">
    <property type="entry name" value="DNA LIGASE"/>
    <property type="match status" value="1"/>
</dbReference>
<dbReference type="PROSITE" id="PS51977">
    <property type="entry name" value="WGR"/>
    <property type="match status" value="1"/>
</dbReference>
<dbReference type="CDD" id="cd08041">
    <property type="entry name" value="OBF_kDNA_ligase_like"/>
    <property type="match status" value="1"/>
</dbReference>
<dbReference type="SUPFAM" id="SSF142921">
    <property type="entry name" value="WGR domain-like"/>
    <property type="match status" value="1"/>
</dbReference>
<dbReference type="GO" id="GO:0006281">
    <property type="term" value="P:DNA repair"/>
    <property type="evidence" value="ECO:0007669"/>
    <property type="project" value="UniProtKB-KW"/>
</dbReference>
<keyword evidence="12" id="KW-1185">Reference proteome</keyword>
<dbReference type="Pfam" id="PF05406">
    <property type="entry name" value="WGR"/>
    <property type="match status" value="1"/>
</dbReference>
<feature type="compositionally biased region" description="Acidic residues" evidence="8">
    <location>
        <begin position="85"/>
        <end position="94"/>
    </location>
</feature>
<dbReference type="GO" id="GO:0008270">
    <property type="term" value="F:zinc ion binding"/>
    <property type="evidence" value="ECO:0007669"/>
    <property type="project" value="UniProtKB-KW"/>
</dbReference>
<keyword evidence="3" id="KW-0235">DNA replication</keyword>
<keyword evidence="2 11" id="KW-0436">Ligase</keyword>
<dbReference type="RefSeq" id="WP_146646140.1">
    <property type="nucleotide sequence ID" value="NZ_CP012333.1"/>
</dbReference>
<dbReference type="SMART" id="SM00773">
    <property type="entry name" value="WGR"/>
    <property type="match status" value="1"/>
</dbReference>
<evidence type="ECO:0000256" key="5">
    <source>
        <dbReference type="ARBA" id="ARBA00023204"/>
    </source>
</evidence>
<accession>A0A0K1PM03</accession>
<dbReference type="InterPro" id="IPR036930">
    <property type="entry name" value="WGR_dom_sf"/>
</dbReference>
<dbReference type="AlphaFoldDB" id="A0A0K1PM03"/>
<dbReference type="NCBIfam" id="NF006592">
    <property type="entry name" value="PRK09125.1"/>
    <property type="match status" value="1"/>
</dbReference>
<evidence type="ECO:0000256" key="2">
    <source>
        <dbReference type="ARBA" id="ARBA00022598"/>
    </source>
</evidence>
<dbReference type="Gene3D" id="3.30.1490.70">
    <property type="match status" value="1"/>
</dbReference>
<keyword evidence="4" id="KW-0227">DNA damage</keyword>
<dbReference type="InterPro" id="IPR016059">
    <property type="entry name" value="DNA_ligase_ATP-dep_CS"/>
</dbReference>
<dbReference type="InterPro" id="IPR049809">
    <property type="entry name" value="YehF/YfeS-like_WGR"/>
</dbReference>
<keyword evidence="5" id="KW-0234">DNA repair</keyword>
<dbReference type="InterPro" id="IPR012340">
    <property type="entry name" value="NA-bd_OB-fold"/>
</dbReference>
<comment type="cofactor">
    <cofactor evidence="1">
        <name>a divalent metal cation</name>
        <dbReference type="ChEBI" id="CHEBI:60240"/>
    </cofactor>
</comment>
<evidence type="ECO:0000256" key="8">
    <source>
        <dbReference type="SAM" id="MobiDB-lite"/>
    </source>
</evidence>
<dbReference type="PANTHER" id="PTHR47810:SF1">
    <property type="entry name" value="DNA LIGASE B"/>
    <property type="match status" value="1"/>
</dbReference>
<keyword evidence="7" id="KW-0863">Zinc-finger</keyword>
<feature type="domain" description="SWIM-type" evidence="9">
    <location>
        <begin position="20"/>
        <end position="59"/>
    </location>
</feature>
<dbReference type="STRING" id="1391654.AKJ09_01232"/>
<organism evidence="11 12">
    <name type="scientific">Labilithrix luteola</name>
    <dbReference type="NCBI Taxonomy" id="1391654"/>
    <lineage>
        <taxon>Bacteria</taxon>
        <taxon>Pseudomonadati</taxon>
        <taxon>Myxococcota</taxon>
        <taxon>Polyangia</taxon>
        <taxon>Polyangiales</taxon>
        <taxon>Labilitrichaceae</taxon>
        <taxon>Labilithrix</taxon>
    </lineage>
</organism>
<dbReference type="PROSITE" id="PS50966">
    <property type="entry name" value="ZF_SWIM"/>
    <property type="match status" value="1"/>
</dbReference>
<name>A0A0K1PM03_9BACT</name>
<dbReference type="GO" id="GO:0006310">
    <property type="term" value="P:DNA recombination"/>
    <property type="evidence" value="ECO:0007669"/>
    <property type="project" value="InterPro"/>
</dbReference>
<dbReference type="InterPro" id="IPR007527">
    <property type="entry name" value="Znf_SWIM"/>
</dbReference>
<sequence>MSDLSDGETTQVKGSGSATYTLKNTGGMYSCTCPAWMHQSIPVERRTCKHLRALRGDDAERERLGTAELAGKPVRAARPKSADGQGEEPAEGEEPPLLLAHKWEMDVDLAGWWMSEKLDGVRAYWDGKQFLSRLGNRFHAPDWFIAGLPGTPLDGELWGGRKKFQRTVGLVKRQDKSDHWKELQYVVFDAPAHQGTFEERIEHCREVLDVAKNQYASLLAHEPCRGEEHLKEELARVEGLGGEGLMLRKPKSNYEVGRSSTLLKVKSFHDAEAKVVGHAPGAGRHKGRLGALIVEMPDGTQFNVGTGYSDAERENPPPIGAIITYRYQELSEGGVPRFPSYVGVRDDVRWTSKGKAAGRMSARAAALASASAPASASASASGARYFEFVEGTSSKFWEILLEGASFTTRYGKIGTDGQSATKSFANEDKAKAEHDKLVIEKTKKGYREVSAP</sequence>
<dbReference type="SUPFAM" id="SSF50249">
    <property type="entry name" value="Nucleic acid-binding proteins"/>
    <property type="match status" value="1"/>
</dbReference>
<feature type="domain" description="WGR" evidence="10">
    <location>
        <begin position="384"/>
        <end position="452"/>
    </location>
</feature>
<dbReference type="Pfam" id="PF14743">
    <property type="entry name" value="DNA_ligase_OB_2"/>
    <property type="match status" value="1"/>
</dbReference>
<reference evidence="11 12" key="1">
    <citation type="submission" date="2015-08" db="EMBL/GenBank/DDBJ databases">
        <authorList>
            <person name="Babu N.S."/>
            <person name="Beckwith C.J."/>
            <person name="Beseler K.G."/>
            <person name="Brison A."/>
            <person name="Carone J.V."/>
            <person name="Caskin T.P."/>
            <person name="Diamond M."/>
            <person name="Durham M.E."/>
            <person name="Foxe J.M."/>
            <person name="Go M."/>
            <person name="Henderson B.A."/>
            <person name="Jones I.B."/>
            <person name="McGettigan J.A."/>
            <person name="Micheletti S.J."/>
            <person name="Nasrallah M.E."/>
            <person name="Ortiz D."/>
            <person name="Piller C.R."/>
            <person name="Privatt S.R."/>
            <person name="Schneider S.L."/>
            <person name="Sharp S."/>
            <person name="Smith T.C."/>
            <person name="Stanton J.D."/>
            <person name="Ullery H.E."/>
            <person name="Wilson R.J."/>
            <person name="Serrano M.G."/>
            <person name="Buck G."/>
            <person name="Lee V."/>
            <person name="Wang Y."/>
            <person name="Carvalho R."/>
            <person name="Voegtly L."/>
            <person name="Shi R."/>
            <person name="Duckworth R."/>
            <person name="Johnson A."/>
            <person name="Loviza R."/>
            <person name="Walstead R."/>
            <person name="Shah Z."/>
            <person name="Kiflezghi M."/>
            <person name="Wade K."/>
            <person name="Ball S.L."/>
            <person name="Bradley K.W."/>
            <person name="Asai D.J."/>
            <person name="Bowman C.A."/>
            <person name="Russell D.A."/>
            <person name="Pope W.H."/>
            <person name="Jacobs-Sera D."/>
            <person name="Hendrix R.W."/>
            <person name="Hatfull G.F."/>
        </authorList>
    </citation>
    <scope>NUCLEOTIDE SEQUENCE [LARGE SCALE GENOMIC DNA]</scope>
    <source>
        <strain evidence="11 12">DSM 27648</strain>
    </source>
</reference>
<dbReference type="PATRIC" id="fig|1391654.3.peg.1247"/>
<dbReference type="KEGG" id="llu:AKJ09_01232"/>
<dbReference type="GO" id="GO:0006260">
    <property type="term" value="P:DNA replication"/>
    <property type="evidence" value="ECO:0007669"/>
    <property type="project" value="UniProtKB-KW"/>
</dbReference>
<evidence type="ECO:0000256" key="7">
    <source>
        <dbReference type="PROSITE-ProRule" id="PRU00325"/>
    </source>
</evidence>
<dbReference type="PROSITE" id="PS00333">
    <property type="entry name" value="DNA_LIGASE_A2"/>
    <property type="match status" value="1"/>
</dbReference>
<dbReference type="InterPro" id="IPR029319">
    <property type="entry name" value="DNA_ligase_OB"/>
</dbReference>
<dbReference type="EMBL" id="CP012333">
    <property type="protein sequence ID" value="AKU94568.1"/>
    <property type="molecule type" value="Genomic_DNA"/>
</dbReference>
<dbReference type="GO" id="GO:0005524">
    <property type="term" value="F:ATP binding"/>
    <property type="evidence" value="ECO:0007669"/>
    <property type="project" value="InterPro"/>
</dbReference>
<dbReference type="InterPro" id="IPR050326">
    <property type="entry name" value="NAD_dep_DNA_ligaseB"/>
</dbReference>
<feature type="region of interest" description="Disordered" evidence="8">
    <location>
        <begin position="62"/>
        <end position="95"/>
    </location>
</feature>
<evidence type="ECO:0000256" key="3">
    <source>
        <dbReference type="ARBA" id="ARBA00022705"/>
    </source>
</evidence>
<evidence type="ECO:0000313" key="11">
    <source>
        <dbReference type="EMBL" id="AKU94568.1"/>
    </source>
</evidence>
<dbReference type="InterPro" id="IPR012310">
    <property type="entry name" value="DNA_ligase_ATP-dep_cent"/>
</dbReference>
<dbReference type="Gene3D" id="2.40.50.140">
    <property type="entry name" value="Nucleic acid-binding proteins"/>
    <property type="match status" value="1"/>
</dbReference>
<keyword evidence="7" id="KW-0479">Metal-binding</keyword>
<protein>
    <submittedName>
        <fullName evidence="11">DNA ligase (ATP)</fullName>
    </submittedName>
</protein>
<evidence type="ECO:0000256" key="4">
    <source>
        <dbReference type="ARBA" id="ARBA00022763"/>
    </source>
</evidence>
<keyword evidence="7" id="KW-0862">Zinc</keyword>
<dbReference type="SUPFAM" id="SSF56091">
    <property type="entry name" value="DNA ligase/mRNA capping enzyme, catalytic domain"/>
    <property type="match status" value="1"/>
</dbReference>
<dbReference type="InterPro" id="IPR008893">
    <property type="entry name" value="WGR_domain"/>
</dbReference>
<dbReference type="GO" id="GO:0003910">
    <property type="term" value="F:DNA ligase (ATP) activity"/>
    <property type="evidence" value="ECO:0007669"/>
    <property type="project" value="UniProtKB-EC"/>
</dbReference>
<dbReference type="CDD" id="cd07896">
    <property type="entry name" value="Adenylation_kDNA_ligase_like"/>
    <property type="match status" value="1"/>
</dbReference>
<evidence type="ECO:0000256" key="6">
    <source>
        <dbReference type="ARBA" id="ARBA00034003"/>
    </source>
</evidence>
<proteinExistence type="predicted"/>
<evidence type="ECO:0000259" key="10">
    <source>
        <dbReference type="PROSITE" id="PS51977"/>
    </source>
</evidence>
<evidence type="ECO:0000313" key="12">
    <source>
        <dbReference type="Proteomes" id="UP000064967"/>
    </source>
</evidence>
<evidence type="ECO:0000256" key="1">
    <source>
        <dbReference type="ARBA" id="ARBA00001968"/>
    </source>
</evidence>
<gene>
    <name evidence="11" type="ORF">AKJ09_01232</name>
</gene>
<dbReference type="OrthoDB" id="9767858at2"/>
<dbReference type="CDD" id="cd07996">
    <property type="entry name" value="WGR_MMR_like"/>
    <property type="match status" value="1"/>
</dbReference>
<dbReference type="Proteomes" id="UP000064967">
    <property type="component" value="Chromosome"/>
</dbReference>
<evidence type="ECO:0000259" key="9">
    <source>
        <dbReference type="PROSITE" id="PS50966"/>
    </source>
</evidence>
<comment type="catalytic activity">
    <reaction evidence="6">
        <text>ATP + (deoxyribonucleotide)n-3'-hydroxyl + 5'-phospho-(deoxyribonucleotide)m = (deoxyribonucleotide)n+m + AMP + diphosphate.</text>
        <dbReference type="EC" id="6.5.1.1"/>
    </reaction>
</comment>